<sequence>GLQSTQPLGCLVCQRGSCCHVRGTILAKPPSSWCSEAAGTMQALHCPLQGDQPLRRSAANLILTHRFTGVVMVPEPKKQLLLSSINDYTQGCTVALHDLTKAIFDTISNTYSYLTPNLWGGSVFTKSPYEKLIDCLVKIHITGCAEGPGSSSSHHRIFVSE</sequence>
<proteinExistence type="predicted"/>
<keyword evidence="2" id="KW-1185">Reference proteome</keyword>
<gene>
    <name evidence="1" type="ORF">J0S82_000689</name>
</gene>
<reference evidence="1" key="1">
    <citation type="journal article" date="2021" name="Evol. Appl.">
        <title>The genome of the Pyrenean desman and the effects of bottlenecks and inbreeding on the genomic landscape of an endangered species.</title>
        <authorList>
            <person name="Escoda L."/>
            <person name="Castresana J."/>
        </authorList>
    </citation>
    <scope>NUCLEOTIDE SEQUENCE</scope>
    <source>
        <strain evidence="1">IBE-C5619</strain>
    </source>
</reference>
<dbReference type="InterPro" id="IPR014721">
    <property type="entry name" value="Ribsml_uS5_D2-typ_fold_subgr"/>
</dbReference>
<dbReference type="GO" id="GO:0005840">
    <property type="term" value="C:ribosome"/>
    <property type="evidence" value="ECO:0007669"/>
    <property type="project" value="UniProtKB-KW"/>
</dbReference>
<keyword evidence="1" id="KW-0689">Ribosomal protein</keyword>
<organism evidence="1 2">
    <name type="scientific">Galemys pyrenaicus</name>
    <name type="common">Iberian desman</name>
    <name type="synonym">Pyrenean desman</name>
    <dbReference type="NCBI Taxonomy" id="202257"/>
    <lineage>
        <taxon>Eukaryota</taxon>
        <taxon>Metazoa</taxon>
        <taxon>Chordata</taxon>
        <taxon>Craniata</taxon>
        <taxon>Vertebrata</taxon>
        <taxon>Euteleostomi</taxon>
        <taxon>Mammalia</taxon>
        <taxon>Eutheria</taxon>
        <taxon>Laurasiatheria</taxon>
        <taxon>Eulipotyphla</taxon>
        <taxon>Talpidae</taxon>
        <taxon>Galemys</taxon>
    </lineage>
</organism>
<evidence type="ECO:0000313" key="2">
    <source>
        <dbReference type="Proteomes" id="UP000700334"/>
    </source>
</evidence>
<accession>A0A8J6DPP3</accession>
<comment type="caution">
    <text evidence="1">The sequence shown here is derived from an EMBL/GenBank/DDBJ whole genome shotgun (WGS) entry which is preliminary data.</text>
</comment>
<evidence type="ECO:0000313" key="1">
    <source>
        <dbReference type="EMBL" id="KAG8516066.1"/>
    </source>
</evidence>
<dbReference type="Proteomes" id="UP000700334">
    <property type="component" value="Unassembled WGS sequence"/>
</dbReference>
<dbReference type="Gene3D" id="3.30.230.10">
    <property type="match status" value="1"/>
</dbReference>
<keyword evidence="1" id="KW-0687">Ribonucleoprotein</keyword>
<dbReference type="OrthoDB" id="10253125at2759"/>
<name>A0A8J6DPP3_GALPY</name>
<dbReference type="EMBL" id="JAGFMF010011690">
    <property type="protein sequence ID" value="KAG8516066.1"/>
    <property type="molecule type" value="Genomic_DNA"/>
</dbReference>
<dbReference type="AlphaFoldDB" id="A0A8J6DPP3"/>
<feature type="non-terminal residue" evidence="1">
    <location>
        <position position="161"/>
    </location>
</feature>
<protein>
    <submittedName>
        <fullName evidence="1">40S ribosomal protein S2</fullName>
    </submittedName>
</protein>